<feature type="transmembrane region" description="Helical" evidence="1">
    <location>
        <begin position="46"/>
        <end position="65"/>
    </location>
</feature>
<dbReference type="AlphaFoldDB" id="A0A1L6MWS9"/>
<evidence type="ECO:0000256" key="1">
    <source>
        <dbReference type="SAM" id="Phobius"/>
    </source>
</evidence>
<reference evidence="2 3" key="1">
    <citation type="submission" date="2016-08" db="EMBL/GenBank/DDBJ databases">
        <title>Identification and validation of antigenic proteins from Pajaroellobacter abortibovis using de-novo genome sequence assembly and reverse vaccinology.</title>
        <authorList>
            <person name="Welly B.T."/>
            <person name="Miller M.R."/>
            <person name="Stott J.L."/>
            <person name="Blanchard M.T."/>
            <person name="Islas-Trejo A.D."/>
            <person name="O'Rourke S.M."/>
            <person name="Young A.E."/>
            <person name="Medrano J.F."/>
            <person name="Van Eenennaam A.L."/>
        </authorList>
    </citation>
    <scope>NUCLEOTIDE SEQUENCE [LARGE SCALE GENOMIC DNA]</scope>
    <source>
        <strain evidence="2 3">BTF92-0548A/99-0131</strain>
    </source>
</reference>
<name>A0A1L6MWS9_9BACT</name>
<dbReference type="Proteomes" id="UP000185544">
    <property type="component" value="Chromosome"/>
</dbReference>
<gene>
    <name evidence="2" type="ORF">BCY86_04330</name>
</gene>
<dbReference type="EMBL" id="CP016908">
    <property type="protein sequence ID" value="APR99996.1"/>
    <property type="molecule type" value="Genomic_DNA"/>
</dbReference>
<organism evidence="2 3">
    <name type="scientific">Pajaroellobacter abortibovis</name>
    <dbReference type="NCBI Taxonomy" id="1882918"/>
    <lineage>
        <taxon>Bacteria</taxon>
        <taxon>Pseudomonadati</taxon>
        <taxon>Myxococcota</taxon>
        <taxon>Polyangia</taxon>
        <taxon>Polyangiales</taxon>
        <taxon>Polyangiaceae</taxon>
    </lineage>
</organism>
<keyword evidence="1" id="KW-1133">Transmembrane helix</keyword>
<protein>
    <submittedName>
        <fullName evidence="2">Uncharacterized protein</fullName>
    </submittedName>
</protein>
<keyword evidence="1" id="KW-0472">Membrane</keyword>
<dbReference type="KEGG" id="pabo:BCY86_04330"/>
<proteinExistence type="predicted"/>
<evidence type="ECO:0000313" key="2">
    <source>
        <dbReference type="EMBL" id="APR99996.1"/>
    </source>
</evidence>
<dbReference type="InterPro" id="IPR046031">
    <property type="entry name" value="DUF5989"/>
</dbReference>
<sequence length="78" mass="9340">MDISQIYYLFSKLPQSILVLFKNQRESVMWPVLQELLYFLWIRKKYWLYPILFSLVAVGILLIYAQGSVLSPFIYAIF</sequence>
<keyword evidence="1" id="KW-0812">Transmembrane</keyword>
<keyword evidence="3" id="KW-1185">Reference proteome</keyword>
<dbReference type="STRING" id="1882918.BCY86_04330"/>
<dbReference type="Pfam" id="PF19451">
    <property type="entry name" value="DUF5989"/>
    <property type="match status" value="1"/>
</dbReference>
<accession>A0A1L6MWS9</accession>
<evidence type="ECO:0000313" key="3">
    <source>
        <dbReference type="Proteomes" id="UP000185544"/>
    </source>
</evidence>